<dbReference type="GO" id="GO:0015099">
    <property type="term" value="F:nickel cation transmembrane transporter activity"/>
    <property type="evidence" value="ECO:0007669"/>
    <property type="project" value="InterPro"/>
</dbReference>
<comment type="function">
    <text evidence="1">Efflux system for nickel and cobalt.</text>
</comment>
<evidence type="ECO:0000256" key="2">
    <source>
        <dbReference type="ARBA" id="ARBA00004651"/>
    </source>
</evidence>
<keyword evidence="8 14" id="KW-1133">Transmembrane helix</keyword>
<evidence type="ECO:0000256" key="6">
    <source>
        <dbReference type="ARBA" id="ARBA00022596"/>
    </source>
</evidence>
<dbReference type="Proteomes" id="UP000239209">
    <property type="component" value="Unassembled WGS sequence"/>
</dbReference>
<accession>A0A2T0SFM6</accession>
<feature type="transmembrane region" description="Helical" evidence="14">
    <location>
        <begin position="314"/>
        <end position="334"/>
    </location>
</feature>
<evidence type="ECO:0000256" key="1">
    <source>
        <dbReference type="ARBA" id="ARBA00002510"/>
    </source>
</evidence>
<reference evidence="16 17" key="1">
    <citation type="submission" date="2018-03" db="EMBL/GenBank/DDBJ databases">
        <title>Genomic Encyclopedia of Archaeal and Bacterial Type Strains, Phase II (KMG-II): from individual species to whole genera.</title>
        <authorList>
            <person name="Goeker M."/>
        </authorList>
    </citation>
    <scope>NUCLEOTIDE SEQUENCE [LARGE SCALE GENOMIC DNA]</scope>
    <source>
        <strain evidence="16 17">DSM 45348</strain>
    </source>
</reference>
<keyword evidence="12" id="KW-0170">Cobalt</keyword>
<dbReference type="GO" id="GO:0006824">
    <property type="term" value="P:cobalt ion transport"/>
    <property type="evidence" value="ECO:0007669"/>
    <property type="project" value="UniProtKB-KW"/>
</dbReference>
<evidence type="ECO:0000256" key="5">
    <source>
        <dbReference type="ARBA" id="ARBA00022475"/>
    </source>
</evidence>
<evidence type="ECO:0000256" key="14">
    <source>
        <dbReference type="SAM" id="Phobius"/>
    </source>
</evidence>
<dbReference type="AlphaFoldDB" id="A0A2T0SFM6"/>
<organism evidence="16 17">
    <name type="scientific">Pseudosporangium ferrugineum</name>
    <dbReference type="NCBI Taxonomy" id="439699"/>
    <lineage>
        <taxon>Bacteria</taxon>
        <taxon>Bacillati</taxon>
        <taxon>Actinomycetota</taxon>
        <taxon>Actinomycetes</taxon>
        <taxon>Micromonosporales</taxon>
        <taxon>Micromonosporaceae</taxon>
        <taxon>Pseudosporangium</taxon>
    </lineage>
</organism>
<feature type="compositionally biased region" description="Basic residues" evidence="13">
    <location>
        <begin position="504"/>
        <end position="516"/>
    </location>
</feature>
<keyword evidence="6" id="KW-0533">Nickel</keyword>
<evidence type="ECO:0000256" key="9">
    <source>
        <dbReference type="ARBA" id="ARBA00023065"/>
    </source>
</evidence>
<sequence length="619" mass="63085">MKRLLVVAALAVPAFATLPSAPASAHPLGNFSVNRYAALTLHPDHIEATVAADLAELPTLQAPPATCEEASTALKVTAGTTPLTWTITTTSFTYAQGAGGLRTSRLTCTLTAPAPLNTPTRISITNTFRDTHIGWRELVASGAGLRLENSPLPTTGVSDELRHYPTDLLTSPPDTREATFRTLPYAPALSTTGNPDTTTAPAAGGPDTTAPLASGGPDTTAASPAGSSDTPPPASGSSDTLPPNSDTPPPAAGGSDTTVPSAAGGTDSTAAPAPGGHDSRPAETTATSAFLPGPLASAERWLTDAAAGRATTPLVGILAVLLALVLGAAHAALPGHGKTVMAAYLAGSQGRPRDAIAVGATVTATHTGGVLALGLLLTTTAGIAGEAVLSWLGVASGTLVTAIGAATLLTTLRRRHREHRRHLPDNAQQDHDHGPHNHPDNAQHDHAHGPQRHNNEPHDHDHGPHNHPDNAQHDHAHGPQRHNNGPHDHDHGPQHHHDSPLHGNGRHHHGHGHHGPGRWGLAGMGIAGGLVPSPTALVVLLGAAALGHTVFGVLLVLAYGLGMAATLTAAGLLLVRVRDRLGDRFRLAARWRTAGPTATAAFIVVVGLGLAGRALAGLA</sequence>
<feature type="signal peptide" evidence="15">
    <location>
        <begin position="1"/>
        <end position="25"/>
    </location>
</feature>
<dbReference type="InterPro" id="IPR051224">
    <property type="entry name" value="NiCoT_RcnA"/>
</dbReference>
<feature type="transmembrane region" description="Helical" evidence="14">
    <location>
        <begin position="596"/>
        <end position="616"/>
    </location>
</feature>
<keyword evidence="17" id="KW-1185">Reference proteome</keyword>
<dbReference type="RefSeq" id="WP_146163978.1">
    <property type="nucleotide sequence ID" value="NZ_PVZG01000002.1"/>
</dbReference>
<evidence type="ECO:0000256" key="12">
    <source>
        <dbReference type="ARBA" id="ARBA00023285"/>
    </source>
</evidence>
<evidence type="ECO:0000256" key="13">
    <source>
        <dbReference type="SAM" id="MobiDB-lite"/>
    </source>
</evidence>
<name>A0A2T0SFM6_9ACTN</name>
<dbReference type="PANTHER" id="PTHR40659">
    <property type="entry name" value="NICKEL/COBALT EFFLUX SYSTEM RCNA"/>
    <property type="match status" value="1"/>
</dbReference>
<feature type="transmembrane region" description="Helical" evidence="14">
    <location>
        <begin position="519"/>
        <end position="544"/>
    </location>
</feature>
<evidence type="ECO:0000256" key="10">
    <source>
        <dbReference type="ARBA" id="ARBA00023112"/>
    </source>
</evidence>
<keyword evidence="4" id="KW-0813">Transport</keyword>
<dbReference type="InterPro" id="IPR011541">
    <property type="entry name" value="Ni/Co_transpt_high_affinity"/>
</dbReference>
<comment type="caution">
    <text evidence="16">The sequence shown here is derived from an EMBL/GenBank/DDBJ whole genome shotgun (WGS) entry which is preliminary data.</text>
</comment>
<feature type="compositionally biased region" description="Basic and acidic residues" evidence="13">
    <location>
        <begin position="428"/>
        <end position="477"/>
    </location>
</feature>
<dbReference type="PANTHER" id="PTHR40659:SF1">
    <property type="entry name" value="NICKEL_COBALT EFFLUX SYSTEM RCNA"/>
    <property type="match status" value="1"/>
</dbReference>
<evidence type="ECO:0000256" key="15">
    <source>
        <dbReference type="SAM" id="SignalP"/>
    </source>
</evidence>
<feature type="chain" id="PRO_5015504621" evidence="15">
    <location>
        <begin position="26"/>
        <end position="619"/>
    </location>
</feature>
<evidence type="ECO:0000256" key="8">
    <source>
        <dbReference type="ARBA" id="ARBA00022989"/>
    </source>
</evidence>
<feature type="region of interest" description="Disordered" evidence="13">
    <location>
        <begin position="425"/>
        <end position="516"/>
    </location>
</feature>
<gene>
    <name evidence="16" type="ORF">CLV70_102430</name>
</gene>
<proteinExistence type="predicted"/>
<dbReference type="Pfam" id="PF03824">
    <property type="entry name" value="NicO"/>
    <property type="match status" value="1"/>
</dbReference>
<evidence type="ECO:0000256" key="7">
    <source>
        <dbReference type="ARBA" id="ARBA00022692"/>
    </source>
</evidence>
<dbReference type="GO" id="GO:0032025">
    <property type="term" value="P:response to cobalt ion"/>
    <property type="evidence" value="ECO:0007669"/>
    <property type="project" value="TreeGrafter"/>
</dbReference>
<dbReference type="GO" id="GO:0005886">
    <property type="term" value="C:plasma membrane"/>
    <property type="evidence" value="ECO:0007669"/>
    <property type="project" value="UniProtKB-SubCell"/>
</dbReference>
<feature type="compositionally biased region" description="Basic and acidic residues" evidence="13">
    <location>
        <begin position="485"/>
        <end position="500"/>
    </location>
</feature>
<feature type="transmembrane region" description="Helical" evidence="14">
    <location>
        <begin position="355"/>
        <end position="377"/>
    </location>
</feature>
<feature type="transmembrane region" description="Helical" evidence="14">
    <location>
        <begin position="389"/>
        <end position="412"/>
    </location>
</feature>
<protein>
    <submittedName>
        <fullName evidence="16">ABC-type nickel/cobalt efflux system permease component RcnA</fullName>
    </submittedName>
</protein>
<dbReference type="GO" id="GO:0010045">
    <property type="term" value="P:response to nickel cation"/>
    <property type="evidence" value="ECO:0007669"/>
    <property type="project" value="TreeGrafter"/>
</dbReference>
<evidence type="ECO:0000256" key="4">
    <source>
        <dbReference type="ARBA" id="ARBA00022448"/>
    </source>
</evidence>
<keyword evidence="3" id="KW-0171">Cobalt transport</keyword>
<comment type="subcellular location">
    <subcellularLocation>
        <location evidence="2">Cell membrane</location>
        <topology evidence="2">Multi-pass membrane protein</topology>
    </subcellularLocation>
</comment>
<keyword evidence="10" id="KW-0921">Nickel transport</keyword>
<evidence type="ECO:0000313" key="17">
    <source>
        <dbReference type="Proteomes" id="UP000239209"/>
    </source>
</evidence>
<keyword evidence="15" id="KW-0732">Signal</keyword>
<keyword evidence="11 14" id="KW-0472">Membrane</keyword>
<feature type="region of interest" description="Disordered" evidence="13">
    <location>
        <begin position="185"/>
        <end position="287"/>
    </location>
</feature>
<dbReference type="EMBL" id="PVZG01000002">
    <property type="protein sequence ID" value="PRY32219.1"/>
    <property type="molecule type" value="Genomic_DNA"/>
</dbReference>
<evidence type="ECO:0000256" key="11">
    <source>
        <dbReference type="ARBA" id="ARBA00023136"/>
    </source>
</evidence>
<keyword evidence="9" id="KW-0406">Ion transport</keyword>
<dbReference type="GO" id="GO:0046583">
    <property type="term" value="F:monoatomic cation efflux transmembrane transporter activity"/>
    <property type="evidence" value="ECO:0007669"/>
    <property type="project" value="TreeGrafter"/>
</dbReference>
<evidence type="ECO:0000313" key="16">
    <source>
        <dbReference type="EMBL" id="PRY32219.1"/>
    </source>
</evidence>
<feature type="compositionally biased region" description="Polar residues" evidence="13">
    <location>
        <begin position="220"/>
        <end position="244"/>
    </location>
</feature>
<feature type="compositionally biased region" description="Low complexity" evidence="13">
    <location>
        <begin position="191"/>
        <end position="211"/>
    </location>
</feature>
<keyword evidence="5" id="KW-1003">Cell membrane</keyword>
<evidence type="ECO:0000256" key="3">
    <source>
        <dbReference type="ARBA" id="ARBA00022426"/>
    </source>
</evidence>
<keyword evidence="7 14" id="KW-0812">Transmembrane</keyword>
<feature type="transmembrane region" description="Helical" evidence="14">
    <location>
        <begin position="550"/>
        <end position="575"/>
    </location>
</feature>